<dbReference type="InterPro" id="IPR001647">
    <property type="entry name" value="HTH_TetR"/>
</dbReference>
<dbReference type="InterPro" id="IPR050109">
    <property type="entry name" value="HTH-type_TetR-like_transc_reg"/>
</dbReference>
<dbReference type="GO" id="GO:0003677">
    <property type="term" value="F:DNA binding"/>
    <property type="evidence" value="ECO:0007669"/>
    <property type="project" value="UniProtKB-UniRule"/>
</dbReference>
<proteinExistence type="predicted"/>
<protein>
    <submittedName>
        <fullName evidence="4">TetR/AcrR family transcriptional regulator</fullName>
    </submittedName>
</protein>
<dbReference type="Proteomes" id="UP000611629">
    <property type="component" value="Unassembled WGS sequence"/>
</dbReference>
<dbReference type="Pfam" id="PF00440">
    <property type="entry name" value="TetR_N"/>
    <property type="match status" value="1"/>
</dbReference>
<gene>
    <name evidence="4" type="ORF">HZF24_03675</name>
</gene>
<dbReference type="PRINTS" id="PR00455">
    <property type="entry name" value="HTHTETR"/>
</dbReference>
<dbReference type="RefSeq" id="WP_179236917.1">
    <property type="nucleotide sequence ID" value="NZ_JACBNQ010000002.1"/>
</dbReference>
<organism evidence="4 5">
    <name type="scientific">Sedimentibacter hydroxybenzoicus DSM 7310</name>
    <dbReference type="NCBI Taxonomy" id="1123245"/>
    <lineage>
        <taxon>Bacteria</taxon>
        <taxon>Bacillati</taxon>
        <taxon>Bacillota</taxon>
        <taxon>Tissierellia</taxon>
        <taxon>Sedimentibacter</taxon>
    </lineage>
</organism>
<evidence type="ECO:0000313" key="4">
    <source>
        <dbReference type="EMBL" id="NYB73233.1"/>
    </source>
</evidence>
<dbReference type="PANTHER" id="PTHR30328">
    <property type="entry name" value="TRANSCRIPTIONAL REPRESSOR"/>
    <property type="match status" value="1"/>
</dbReference>
<dbReference type="Gene3D" id="1.10.357.10">
    <property type="entry name" value="Tetracycline Repressor, domain 2"/>
    <property type="match status" value="1"/>
</dbReference>
<dbReference type="EMBL" id="JACBNQ010000002">
    <property type="protein sequence ID" value="NYB73233.1"/>
    <property type="molecule type" value="Genomic_DNA"/>
</dbReference>
<evidence type="ECO:0000256" key="2">
    <source>
        <dbReference type="PROSITE-ProRule" id="PRU00335"/>
    </source>
</evidence>
<evidence type="ECO:0000313" key="5">
    <source>
        <dbReference type="Proteomes" id="UP000611629"/>
    </source>
</evidence>
<dbReference type="SUPFAM" id="SSF48498">
    <property type="entry name" value="Tetracyclin repressor-like, C-terminal domain"/>
    <property type="match status" value="1"/>
</dbReference>
<feature type="domain" description="HTH tetR-type" evidence="3">
    <location>
        <begin position="10"/>
        <end position="70"/>
    </location>
</feature>
<dbReference type="Gene3D" id="1.10.10.60">
    <property type="entry name" value="Homeodomain-like"/>
    <property type="match status" value="1"/>
</dbReference>
<dbReference type="AlphaFoldDB" id="A0A974BHG0"/>
<evidence type="ECO:0000259" key="3">
    <source>
        <dbReference type="PROSITE" id="PS50977"/>
    </source>
</evidence>
<evidence type="ECO:0000256" key="1">
    <source>
        <dbReference type="ARBA" id="ARBA00023125"/>
    </source>
</evidence>
<reference evidence="4" key="1">
    <citation type="submission" date="2020-07" db="EMBL/GenBank/DDBJ databases">
        <title>Genomic analysis of a strain of Sedimentibacter Hydroxybenzoicus DSM7310.</title>
        <authorList>
            <person name="Ma S."/>
        </authorList>
    </citation>
    <scope>NUCLEOTIDE SEQUENCE</scope>
    <source>
        <strain evidence="4">DSM 7310</strain>
    </source>
</reference>
<keyword evidence="5" id="KW-1185">Reference proteome</keyword>
<dbReference type="PANTHER" id="PTHR30328:SF54">
    <property type="entry name" value="HTH-TYPE TRANSCRIPTIONAL REPRESSOR SCO4008"/>
    <property type="match status" value="1"/>
</dbReference>
<dbReference type="SUPFAM" id="SSF46689">
    <property type="entry name" value="Homeodomain-like"/>
    <property type="match status" value="1"/>
</dbReference>
<comment type="caution">
    <text evidence="4">The sequence shown here is derived from an EMBL/GenBank/DDBJ whole genome shotgun (WGS) entry which is preliminary data.</text>
</comment>
<keyword evidence="1 2" id="KW-0238">DNA-binding</keyword>
<accession>A0A974BHG0</accession>
<dbReference type="GO" id="GO:0006355">
    <property type="term" value="P:regulation of DNA-templated transcription"/>
    <property type="evidence" value="ECO:0007669"/>
    <property type="project" value="UniProtKB-ARBA"/>
</dbReference>
<dbReference type="InterPro" id="IPR036271">
    <property type="entry name" value="Tet_transcr_reg_TetR-rel_C_sf"/>
</dbReference>
<dbReference type="PROSITE" id="PS50977">
    <property type="entry name" value="HTH_TETR_2"/>
    <property type="match status" value="1"/>
</dbReference>
<feature type="DNA-binding region" description="H-T-H motif" evidence="2">
    <location>
        <begin position="33"/>
        <end position="52"/>
    </location>
</feature>
<dbReference type="InterPro" id="IPR009057">
    <property type="entry name" value="Homeodomain-like_sf"/>
</dbReference>
<name>A0A974BHG0_SEDHY</name>
<sequence length="208" mass="24772">MKDFFEKLDEQKRERILNAAIKEFAYKKYEDASTNNIVSAAQIGKGMLFHYFGNKKNLYLYLYRYVREVMDKEIYSRIDYESGVLPIILKQLAKYNLETFKRHPSITDFIAQCNRETSPEVHDDIQNIRNERGVKIKEDIIYKNLDMKLLKPEFREKQTIKLIHWALDGYISEIKGSYNGENLDQLPVEEIMTDYDSYMDIICKAFYL</sequence>